<dbReference type="RefSeq" id="WP_088560774.1">
    <property type="nucleotide sequence ID" value="NZ_FYEH01000004.1"/>
</dbReference>
<dbReference type="PANTHER" id="PTHR11403:SF7">
    <property type="entry name" value="CYTOCHROME C OXIDASE SUBUNIT 3"/>
    <property type="match status" value="1"/>
</dbReference>
<evidence type="ECO:0000256" key="2">
    <source>
        <dbReference type="ARBA" id="ARBA00010581"/>
    </source>
</evidence>
<dbReference type="InterPro" id="IPR013833">
    <property type="entry name" value="Cyt_c_oxidase_su3_a-hlx"/>
</dbReference>
<dbReference type="InterPro" id="IPR024791">
    <property type="entry name" value="Cyt_c/ubiquinol_Oxase_su3"/>
</dbReference>
<dbReference type="EMBL" id="FYEH01000004">
    <property type="protein sequence ID" value="SNB65112.1"/>
    <property type="molecule type" value="Genomic_DNA"/>
</dbReference>
<dbReference type="SUPFAM" id="SSF81452">
    <property type="entry name" value="Cytochrome c oxidase subunit III-like"/>
    <property type="match status" value="1"/>
</dbReference>
<proteinExistence type="inferred from homology"/>
<dbReference type="CDD" id="cd01665">
    <property type="entry name" value="Cyt_c_Oxidase_III"/>
    <property type="match status" value="1"/>
</dbReference>
<feature type="domain" description="Heme-copper oxidase subunit III family profile" evidence="13">
    <location>
        <begin position="18"/>
        <end position="279"/>
    </location>
</feature>
<dbReference type="InterPro" id="IPR033945">
    <property type="entry name" value="Cyt_c_oxase_su3_dom"/>
</dbReference>
<evidence type="ECO:0000256" key="7">
    <source>
        <dbReference type="ARBA" id="ARBA00022989"/>
    </source>
</evidence>
<dbReference type="EC" id="7.1.1.9" evidence="3"/>
<gene>
    <name evidence="14" type="ORF">SAMN07250955_104197</name>
</gene>
<evidence type="ECO:0000256" key="5">
    <source>
        <dbReference type="ARBA" id="ARBA00022692"/>
    </source>
</evidence>
<dbReference type="OrthoDB" id="9810850at2"/>
<evidence type="ECO:0000256" key="6">
    <source>
        <dbReference type="ARBA" id="ARBA00022967"/>
    </source>
</evidence>
<feature type="transmembrane region" description="Helical" evidence="12">
    <location>
        <begin position="54"/>
        <end position="74"/>
    </location>
</feature>
<dbReference type="GO" id="GO:0005886">
    <property type="term" value="C:plasma membrane"/>
    <property type="evidence" value="ECO:0007669"/>
    <property type="project" value="UniProtKB-SubCell"/>
</dbReference>
<organism evidence="14 15">
    <name type="scientific">Arboricoccus pini</name>
    <dbReference type="NCBI Taxonomy" id="1963835"/>
    <lineage>
        <taxon>Bacteria</taxon>
        <taxon>Pseudomonadati</taxon>
        <taxon>Pseudomonadota</taxon>
        <taxon>Alphaproteobacteria</taxon>
        <taxon>Geminicoccales</taxon>
        <taxon>Geminicoccaceae</taxon>
        <taxon>Arboricoccus</taxon>
    </lineage>
</organism>
<dbReference type="AlphaFoldDB" id="A0A212QZD9"/>
<evidence type="ECO:0000256" key="12">
    <source>
        <dbReference type="SAM" id="Phobius"/>
    </source>
</evidence>
<dbReference type="GO" id="GO:0019646">
    <property type="term" value="P:aerobic electron transport chain"/>
    <property type="evidence" value="ECO:0007669"/>
    <property type="project" value="InterPro"/>
</dbReference>
<dbReference type="GO" id="GO:0004129">
    <property type="term" value="F:cytochrome-c oxidase activity"/>
    <property type="evidence" value="ECO:0007669"/>
    <property type="project" value="UniProtKB-EC"/>
</dbReference>
<dbReference type="FunFam" id="1.20.120.80:FF:000002">
    <property type="entry name" value="Cytochrome c oxidase subunit 3"/>
    <property type="match status" value="1"/>
</dbReference>
<dbReference type="Gene3D" id="1.10.287.70">
    <property type="match status" value="1"/>
</dbReference>
<protein>
    <recommendedName>
        <fullName evidence="4">Cytochrome c oxidase subunit 3</fullName>
        <ecNumber evidence="3">7.1.1.9</ecNumber>
    </recommendedName>
    <alternativeName>
        <fullName evidence="9">Cytochrome aa3 subunit 3</fullName>
    </alternativeName>
    <alternativeName>
        <fullName evidence="10">Cytochrome c oxidase polypeptide III</fullName>
    </alternativeName>
</protein>
<dbReference type="InterPro" id="IPR035973">
    <property type="entry name" value="Cyt_c_oxidase_su3-like_sf"/>
</dbReference>
<dbReference type="Proteomes" id="UP000197065">
    <property type="component" value="Unassembled WGS sequence"/>
</dbReference>
<comment type="similarity">
    <text evidence="2 11">Belongs to the cytochrome c oxidase subunit 3 family.</text>
</comment>
<dbReference type="PANTHER" id="PTHR11403">
    <property type="entry name" value="CYTOCHROME C OXIDASE SUBUNIT III"/>
    <property type="match status" value="1"/>
</dbReference>
<evidence type="ECO:0000313" key="14">
    <source>
        <dbReference type="EMBL" id="SNB65112.1"/>
    </source>
</evidence>
<evidence type="ECO:0000256" key="10">
    <source>
        <dbReference type="ARBA" id="ARBA00031625"/>
    </source>
</evidence>
<evidence type="ECO:0000256" key="11">
    <source>
        <dbReference type="RuleBase" id="RU003376"/>
    </source>
</evidence>
<keyword evidence="5 11" id="KW-0812">Transmembrane</keyword>
<feature type="transmembrane region" description="Helical" evidence="12">
    <location>
        <begin position="173"/>
        <end position="194"/>
    </location>
</feature>
<accession>A0A212QZD9</accession>
<dbReference type="GO" id="GO:0031090">
    <property type="term" value="C:organelle membrane"/>
    <property type="evidence" value="ECO:0007669"/>
    <property type="project" value="UniProtKB-ARBA"/>
</dbReference>
<keyword evidence="7 12" id="KW-1133">Transmembrane helix</keyword>
<feature type="transmembrane region" description="Helical" evidence="12">
    <location>
        <begin position="94"/>
        <end position="117"/>
    </location>
</feature>
<evidence type="ECO:0000256" key="8">
    <source>
        <dbReference type="ARBA" id="ARBA00023136"/>
    </source>
</evidence>
<dbReference type="Gene3D" id="1.20.120.80">
    <property type="entry name" value="Cytochrome c oxidase, subunit III, four-helix bundle"/>
    <property type="match status" value="1"/>
</dbReference>
<dbReference type="Pfam" id="PF00510">
    <property type="entry name" value="COX3"/>
    <property type="match status" value="1"/>
</dbReference>
<comment type="subcellular location">
    <subcellularLocation>
        <location evidence="11">Cell membrane</location>
        <topology evidence="11">Multi-pass membrane protein</topology>
    </subcellularLocation>
    <subcellularLocation>
        <location evidence="1">Membrane</location>
        <topology evidence="1">Multi-pass membrane protein</topology>
    </subcellularLocation>
</comment>
<reference evidence="14 15" key="1">
    <citation type="submission" date="2017-06" db="EMBL/GenBank/DDBJ databases">
        <authorList>
            <person name="Kim H.J."/>
            <person name="Triplett B.A."/>
        </authorList>
    </citation>
    <scope>NUCLEOTIDE SEQUENCE [LARGE SCALE GENOMIC DNA]</scope>
    <source>
        <strain evidence="14 15">B29T1</strain>
    </source>
</reference>
<dbReference type="GO" id="GO:0031967">
    <property type="term" value="C:organelle envelope"/>
    <property type="evidence" value="ECO:0007669"/>
    <property type="project" value="UniProtKB-ARBA"/>
</dbReference>
<dbReference type="PROSITE" id="PS50253">
    <property type="entry name" value="COX3"/>
    <property type="match status" value="1"/>
</dbReference>
<dbReference type="FunFam" id="1.10.287.70:FF:000082">
    <property type="entry name" value="Cytochrome c oxidase subunit 3"/>
    <property type="match status" value="1"/>
</dbReference>
<evidence type="ECO:0000256" key="9">
    <source>
        <dbReference type="ARBA" id="ARBA00031400"/>
    </source>
</evidence>
<dbReference type="GO" id="GO:0045277">
    <property type="term" value="C:respiratory chain complex IV"/>
    <property type="evidence" value="ECO:0007669"/>
    <property type="project" value="UniProtKB-ARBA"/>
</dbReference>
<feature type="transmembrane region" description="Helical" evidence="12">
    <location>
        <begin position="258"/>
        <end position="278"/>
    </location>
</feature>
<keyword evidence="8 12" id="KW-0472">Membrane</keyword>
<evidence type="ECO:0000313" key="15">
    <source>
        <dbReference type="Proteomes" id="UP000197065"/>
    </source>
</evidence>
<keyword evidence="15" id="KW-1185">Reference proteome</keyword>
<evidence type="ECO:0000256" key="1">
    <source>
        <dbReference type="ARBA" id="ARBA00004141"/>
    </source>
</evidence>
<feature type="transmembrane region" description="Helical" evidence="12">
    <location>
        <begin position="214"/>
        <end position="238"/>
    </location>
</feature>
<feature type="transmembrane region" description="Helical" evidence="12">
    <location>
        <begin position="142"/>
        <end position="161"/>
    </location>
</feature>
<dbReference type="InterPro" id="IPR000298">
    <property type="entry name" value="Cyt_c_oxidase-like_su3"/>
</dbReference>
<name>A0A212QZD9_9PROT</name>
<keyword evidence="6" id="KW-1278">Translocase</keyword>
<sequence>MAGSAEVLTGANAGHDVPHHDYHLLKPSPWPFVGSLSAGAMLLGAALWMHKGAVGPYLAVIGLLGVLFTMFGWWRDVLRESAAGDHKPVVNRGLRLGMALFITSEVLLFFAFFWAFFHSALEPPTAATAAWPPAGVEPLSPWQIPLLNTLILLLSGVTVTWAHHAVKEGHNRVAFKALLITCVLGAIFTCFQLYEYSHALHEGLTPQAGTFGSTFYIATGFHGFHVFVGTVFLLVCMFRAYALAFSPQKHVGFEAAAWYWHFVDVVWLFLFVCIYVWGGSVSWSVTGP</sequence>
<evidence type="ECO:0000259" key="13">
    <source>
        <dbReference type="PROSITE" id="PS50253"/>
    </source>
</evidence>
<evidence type="ECO:0000256" key="4">
    <source>
        <dbReference type="ARBA" id="ARBA00015944"/>
    </source>
</evidence>
<evidence type="ECO:0000256" key="3">
    <source>
        <dbReference type="ARBA" id="ARBA00012949"/>
    </source>
</evidence>